<dbReference type="Proteomes" id="UP000236754">
    <property type="component" value="Unassembled WGS sequence"/>
</dbReference>
<dbReference type="OrthoDB" id="4760590at2"/>
<sequence length="317" mass="32308">MGTVQTVQPLDPVRAGVVAAARRALGPVGAVLPVSFTALPPVTAQVAAAVRLERAGYRAAWTNEVVGGKDALVQSALLLAATRRMVWGTAIANLWARPPQTLHAAAAQLAEAYPGRFVLGIGGGYPEQAAAVGREFGSPLATMRGYLERMDAPTRPAAPDADHLRIVAANGPRMLELAGEIADGALPAGLPPQFTARARQVLGPDRLLVVGMQVIPDADHGRAREAARERVAAALARPAYAAGVARLGFPASGTGGVSDRLVDAVVAHGGPDAIAAGARAHLAAGADHVVLLLQPGVDFAAGVDRLEELAPALTGTG</sequence>
<organism evidence="3 4">
    <name type="scientific">Actinacidiphila yanglinensis</name>
    <dbReference type="NCBI Taxonomy" id="310779"/>
    <lineage>
        <taxon>Bacteria</taxon>
        <taxon>Bacillati</taxon>
        <taxon>Actinomycetota</taxon>
        <taxon>Actinomycetes</taxon>
        <taxon>Kitasatosporales</taxon>
        <taxon>Streptomycetaceae</taxon>
        <taxon>Actinacidiphila</taxon>
    </lineage>
</organism>
<dbReference type="SUPFAM" id="SSF51679">
    <property type="entry name" value="Bacterial luciferase-like"/>
    <property type="match status" value="1"/>
</dbReference>
<reference evidence="3 4" key="1">
    <citation type="submission" date="2016-10" db="EMBL/GenBank/DDBJ databases">
        <authorList>
            <person name="de Groot N.N."/>
        </authorList>
    </citation>
    <scope>NUCLEOTIDE SEQUENCE [LARGE SCALE GENOMIC DNA]</scope>
    <source>
        <strain evidence="3 4">CGMCC 4.2023</strain>
    </source>
</reference>
<dbReference type="AlphaFoldDB" id="A0A1H6D575"/>
<dbReference type="CDD" id="cd01097">
    <property type="entry name" value="Tetrahydromethanopterin_reductase"/>
    <property type="match status" value="1"/>
</dbReference>
<dbReference type="RefSeq" id="WP_103888345.1">
    <property type="nucleotide sequence ID" value="NZ_FNVU01000012.1"/>
</dbReference>
<evidence type="ECO:0000256" key="1">
    <source>
        <dbReference type="ARBA" id="ARBA00023002"/>
    </source>
</evidence>
<dbReference type="NCBIfam" id="TIGR03620">
    <property type="entry name" value="F420_MSMEG_4141"/>
    <property type="match status" value="1"/>
</dbReference>
<gene>
    <name evidence="3" type="ORF">SAMN05216223_11246</name>
</gene>
<dbReference type="PANTHER" id="PTHR43244">
    <property type="match status" value="1"/>
</dbReference>
<keyword evidence="4" id="KW-1185">Reference proteome</keyword>
<dbReference type="EMBL" id="FNVU01000012">
    <property type="protein sequence ID" value="SEG80517.1"/>
    <property type="molecule type" value="Genomic_DNA"/>
</dbReference>
<dbReference type="InterPro" id="IPR019922">
    <property type="entry name" value="Lucif-like_OxRdatse_MSMEG_4141"/>
</dbReference>
<dbReference type="InterPro" id="IPR050564">
    <property type="entry name" value="F420-G6PD/mer"/>
</dbReference>
<proteinExistence type="predicted"/>
<protein>
    <submittedName>
        <fullName evidence="3">Probable F420-dependent oxidoreductase, MSMEG_4141 family</fullName>
    </submittedName>
</protein>
<dbReference type="PANTHER" id="PTHR43244:SF1">
    <property type="entry name" value="5,10-METHYLENETETRAHYDROMETHANOPTERIN REDUCTASE"/>
    <property type="match status" value="1"/>
</dbReference>
<dbReference type="Gene3D" id="3.20.20.30">
    <property type="entry name" value="Luciferase-like domain"/>
    <property type="match status" value="1"/>
</dbReference>
<evidence type="ECO:0000313" key="4">
    <source>
        <dbReference type="Proteomes" id="UP000236754"/>
    </source>
</evidence>
<keyword evidence="1" id="KW-0560">Oxidoreductase</keyword>
<evidence type="ECO:0000313" key="3">
    <source>
        <dbReference type="EMBL" id="SEG80517.1"/>
    </source>
</evidence>
<accession>A0A1H6D575</accession>
<dbReference type="Pfam" id="PF00296">
    <property type="entry name" value="Bac_luciferase"/>
    <property type="match status" value="1"/>
</dbReference>
<dbReference type="InterPro" id="IPR036661">
    <property type="entry name" value="Luciferase-like_sf"/>
</dbReference>
<dbReference type="InterPro" id="IPR011251">
    <property type="entry name" value="Luciferase-like_dom"/>
</dbReference>
<name>A0A1H6D575_9ACTN</name>
<evidence type="ECO:0000259" key="2">
    <source>
        <dbReference type="Pfam" id="PF00296"/>
    </source>
</evidence>
<feature type="domain" description="Luciferase-like" evidence="2">
    <location>
        <begin position="31"/>
        <end position="286"/>
    </location>
</feature>
<dbReference type="GO" id="GO:0016705">
    <property type="term" value="F:oxidoreductase activity, acting on paired donors, with incorporation or reduction of molecular oxygen"/>
    <property type="evidence" value="ECO:0007669"/>
    <property type="project" value="InterPro"/>
</dbReference>